<name>A0A8W8JG25_MAGGI</name>
<protein>
    <recommendedName>
        <fullName evidence="9">NTR domain-containing protein</fullName>
    </recommendedName>
</protein>
<dbReference type="AlphaFoldDB" id="A0A8W8JG25"/>
<dbReference type="EnsemblMetazoa" id="G1910.1">
    <property type="protein sequence ID" value="G1910.1:cds"/>
    <property type="gene ID" value="G1910"/>
</dbReference>
<keyword evidence="5" id="KW-1015">Disulfide bond</keyword>
<keyword evidence="8" id="KW-1185">Reference proteome</keyword>
<accession>A0A8W8JG25</accession>
<keyword evidence="4 6" id="KW-0732">Signal</keyword>
<dbReference type="PANTHER" id="PTHR28593:SF3">
    <property type="entry name" value="METEORIN-LIKE PROTEIN"/>
    <property type="match status" value="1"/>
</dbReference>
<sequence length="372" mass="43276">MRLFSVYEFQRYLLCTVIVYLHGCLAKVCDLCDCSIRGKHQVRMARKKKTRDRRDYFWGPYINSYYQYVLGSLRRCGDYTKNMQIRLNQEPVRQTTIYHMDSKSEKRNARMTWIQKYQECGISTLCATRGASNGSALMELYVLELSYTTGGLYEACFKIQTENVKIKVSQESWKNTKSHFAGSLPQSSLLKPLFSVNGRTSEHCMYSNTPVLLYLEPERTHDMSGFPRMKLEYVLERKTPQHLQNSLEDCRPCDTEELIRSYCTSDFVFIGEMGRVRNRDEDEKSEVEFKVTRVVRKLGALHFRTNTDIQQQYGKIVVPKKCQVRNGRGIFLITGSVRFGELAKTCSPYLSDWENIANIALREGRMECPLVL</sequence>
<evidence type="ECO:0000256" key="1">
    <source>
        <dbReference type="ARBA" id="ARBA00004613"/>
    </source>
</evidence>
<keyword evidence="3" id="KW-0964">Secreted</keyword>
<evidence type="ECO:0008006" key="9">
    <source>
        <dbReference type="Google" id="ProtNLM"/>
    </source>
</evidence>
<dbReference type="GO" id="GO:0005179">
    <property type="term" value="F:hormone activity"/>
    <property type="evidence" value="ECO:0007669"/>
    <property type="project" value="TreeGrafter"/>
</dbReference>
<evidence type="ECO:0000256" key="3">
    <source>
        <dbReference type="ARBA" id="ARBA00022525"/>
    </source>
</evidence>
<dbReference type="Proteomes" id="UP000005408">
    <property type="component" value="Unassembled WGS sequence"/>
</dbReference>
<organism evidence="7 8">
    <name type="scientific">Magallana gigas</name>
    <name type="common">Pacific oyster</name>
    <name type="synonym">Crassostrea gigas</name>
    <dbReference type="NCBI Taxonomy" id="29159"/>
    <lineage>
        <taxon>Eukaryota</taxon>
        <taxon>Metazoa</taxon>
        <taxon>Spiralia</taxon>
        <taxon>Lophotrochozoa</taxon>
        <taxon>Mollusca</taxon>
        <taxon>Bivalvia</taxon>
        <taxon>Autobranchia</taxon>
        <taxon>Pteriomorphia</taxon>
        <taxon>Ostreida</taxon>
        <taxon>Ostreoidea</taxon>
        <taxon>Ostreidae</taxon>
        <taxon>Magallana</taxon>
    </lineage>
</organism>
<feature type="signal peptide" evidence="6">
    <location>
        <begin position="1"/>
        <end position="26"/>
    </location>
</feature>
<evidence type="ECO:0000256" key="2">
    <source>
        <dbReference type="ARBA" id="ARBA00005669"/>
    </source>
</evidence>
<proteinExistence type="inferred from homology"/>
<feature type="chain" id="PRO_5036472580" description="NTR domain-containing protein" evidence="6">
    <location>
        <begin position="27"/>
        <end position="372"/>
    </location>
</feature>
<dbReference type="InterPro" id="IPR051998">
    <property type="entry name" value="Meteorin-like"/>
</dbReference>
<reference evidence="7" key="1">
    <citation type="submission" date="2022-08" db="UniProtKB">
        <authorList>
            <consortium name="EnsemblMetazoa"/>
        </authorList>
    </citation>
    <scope>IDENTIFICATION</scope>
    <source>
        <strain evidence="7">05x7-T-G4-1.051#20</strain>
    </source>
</reference>
<dbReference type="PANTHER" id="PTHR28593">
    <property type="entry name" value="METEORIN-LIKE PROTEIN"/>
    <property type="match status" value="1"/>
</dbReference>
<evidence type="ECO:0000313" key="7">
    <source>
        <dbReference type="EnsemblMetazoa" id="G1910.1:cds"/>
    </source>
</evidence>
<evidence type="ECO:0000313" key="8">
    <source>
        <dbReference type="Proteomes" id="UP000005408"/>
    </source>
</evidence>
<evidence type="ECO:0000256" key="6">
    <source>
        <dbReference type="SAM" id="SignalP"/>
    </source>
</evidence>
<evidence type="ECO:0000256" key="5">
    <source>
        <dbReference type="ARBA" id="ARBA00023157"/>
    </source>
</evidence>
<comment type="similarity">
    <text evidence="2">Belongs to the meteorin family.</text>
</comment>
<dbReference type="GO" id="GO:0005615">
    <property type="term" value="C:extracellular space"/>
    <property type="evidence" value="ECO:0007669"/>
    <property type="project" value="TreeGrafter"/>
</dbReference>
<comment type="subcellular location">
    <subcellularLocation>
        <location evidence="1">Secreted</location>
    </subcellularLocation>
</comment>
<evidence type="ECO:0000256" key="4">
    <source>
        <dbReference type="ARBA" id="ARBA00022729"/>
    </source>
</evidence>